<gene>
    <name evidence="3" type="ORF">SEMRO_3047_G342780.1</name>
</gene>
<keyword evidence="1" id="KW-0813">Transport</keyword>
<dbReference type="InterPro" id="IPR004274">
    <property type="entry name" value="FCP1_dom"/>
</dbReference>
<name>A0A9N8EZ72_9STRA</name>
<proteinExistence type="inferred from homology"/>
<dbReference type="Proteomes" id="UP001153069">
    <property type="component" value="Unassembled WGS sequence"/>
</dbReference>
<keyword evidence="1" id="KW-0653">Protein transport</keyword>
<reference evidence="3" key="1">
    <citation type="submission" date="2020-06" db="EMBL/GenBank/DDBJ databases">
        <authorList>
            <consortium name="Plant Systems Biology data submission"/>
        </authorList>
    </citation>
    <scope>NUCLEOTIDE SEQUENCE</scope>
    <source>
        <strain evidence="3">D6</strain>
    </source>
</reference>
<protein>
    <recommendedName>
        <fullName evidence="1">Mitochondrial import inner membrane translocase subunit TIM50</fullName>
    </recommendedName>
</protein>
<accession>A0A9N8EZ72</accession>
<dbReference type="GO" id="GO:0015031">
    <property type="term" value="P:protein transport"/>
    <property type="evidence" value="ECO:0007669"/>
    <property type="project" value="UniProtKB-KW"/>
</dbReference>
<sequence length="288" mass="33505">MKRNNNKSKTKTQQQISREQRLGLVFDIDGTLILETENTAEEIVLRPGSMEFLQWCQQRGHALALWTAASDFHLDRCVKTICPLVAPHDDKPCQGVKCNKAFEFAWCHSKLKQQEQTKLTFDGMDHNDGLGCQWCRWYRHSCDRCQCHNYTYACPCRYTKDLKKVWKAACCAKGKQHRIFGRKERTLMIENTPQQCIDNFGNAIYVPTYDDPASASFTAEQEMWERLKKLLVQELEQAPDIREVRKCRRLHGFTESGRPHACFQQDWWYADDDDEEAKGDGTYSDDGT</sequence>
<dbReference type="AlphaFoldDB" id="A0A9N8EZ72"/>
<feature type="domain" description="FCP1 homology" evidence="2">
    <location>
        <begin position="17"/>
        <end position="230"/>
    </location>
</feature>
<evidence type="ECO:0000313" key="3">
    <source>
        <dbReference type="EMBL" id="CAB9530797.1"/>
    </source>
</evidence>
<keyword evidence="4" id="KW-1185">Reference proteome</keyword>
<dbReference type="PROSITE" id="PS50969">
    <property type="entry name" value="FCP1"/>
    <property type="match status" value="1"/>
</dbReference>
<organism evidence="3 4">
    <name type="scientific">Seminavis robusta</name>
    <dbReference type="NCBI Taxonomy" id="568900"/>
    <lineage>
        <taxon>Eukaryota</taxon>
        <taxon>Sar</taxon>
        <taxon>Stramenopiles</taxon>
        <taxon>Ochrophyta</taxon>
        <taxon>Bacillariophyta</taxon>
        <taxon>Bacillariophyceae</taxon>
        <taxon>Bacillariophycidae</taxon>
        <taxon>Naviculales</taxon>
        <taxon>Naviculaceae</taxon>
        <taxon>Seminavis</taxon>
    </lineage>
</organism>
<dbReference type="InterPro" id="IPR036412">
    <property type="entry name" value="HAD-like_sf"/>
</dbReference>
<comment type="caution">
    <text evidence="3">The sequence shown here is derived from an EMBL/GenBank/DDBJ whole genome shotgun (WGS) entry which is preliminary data.</text>
</comment>
<evidence type="ECO:0000259" key="2">
    <source>
        <dbReference type="PROSITE" id="PS50969"/>
    </source>
</evidence>
<dbReference type="Pfam" id="PF03031">
    <property type="entry name" value="NIF"/>
    <property type="match status" value="1"/>
</dbReference>
<comment type="subcellular location">
    <subcellularLocation>
        <location evidence="1">Mitochondrion inner membrane</location>
        <topology evidence="1">Single-pass membrane protein</topology>
    </subcellularLocation>
</comment>
<dbReference type="PANTHER" id="PTHR12210">
    <property type="entry name" value="DULLARD PROTEIN PHOSPHATASE"/>
    <property type="match status" value="1"/>
</dbReference>
<dbReference type="Gene3D" id="3.40.50.1000">
    <property type="entry name" value="HAD superfamily/HAD-like"/>
    <property type="match status" value="1"/>
</dbReference>
<evidence type="ECO:0000256" key="1">
    <source>
        <dbReference type="RuleBase" id="RU365079"/>
    </source>
</evidence>
<comment type="function">
    <text evidence="1">Essential component of the TIM23 complex, a complex that mediates the translocation of transit peptide-containing proteins across the mitochondrial inner membrane.</text>
</comment>
<keyword evidence="1" id="KW-0811">Translocation</keyword>
<comment type="subunit">
    <text evidence="1">Component of the TIM23 complex.</text>
</comment>
<dbReference type="OrthoDB" id="410307at2759"/>
<keyword evidence="1" id="KW-0809">Transit peptide</keyword>
<keyword evidence="1" id="KW-0496">Mitochondrion</keyword>
<dbReference type="InterPro" id="IPR050365">
    <property type="entry name" value="TIM50"/>
</dbReference>
<evidence type="ECO:0000313" key="4">
    <source>
        <dbReference type="Proteomes" id="UP001153069"/>
    </source>
</evidence>
<dbReference type="InterPro" id="IPR023214">
    <property type="entry name" value="HAD_sf"/>
</dbReference>
<dbReference type="EMBL" id="CAICTM010003045">
    <property type="protein sequence ID" value="CAB9530797.1"/>
    <property type="molecule type" value="Genomic_DNA"/>
</dbReference>
<dbReference type="GO" id="GO:0005744">
    <property type="term" value="C:TIM23 mitochondrial import inner membrane translocase complex"/>
    <property type="evidence" value="ECO:0007669"/>
    <property type="project" value="UniProtKB-UniRule"/>
</dbReference>
<comment type="similarity">
    <text evidence="1">Belongs to the TIM50 family.</text>
</comment>
<dbReference type="SUPFAM" id="SSF56784">
    <property type="entry name" value="HAD-like"/>
    <property type="match status" value="1"/>
</dbReference>